<proteinExistence type="inferred from homology"/>
<keyword evidence="1" id="KW-0235">DNA replication</keyword>
<evidence type="ECO:0000313" key="3">
    <source>
        <dbReference type="EMBL" id="TFL05847.1"/>
    </source>
</evidence>
<feature type="domain" description="DNA replication complex GINS protein PSF3 N-terminal" evidence="2">
    <location>
        <begin position="6"/>
        <end position="54"/>
    </location>
</feature>
<dbReference type="SUPFAM" id="SSF160059">
    <property type="entry name" value="PriA/YqbF domain"/>
    <property type="match status" value="1"/>
</dbReference>
<evidence type="ECO:0000313" key="4">
    <source>
        <dbReference type="Proteomes" id="UP000305067"/>
    </source>
</evidence>
<dbReference type="Gene3D" id="1.20.58.2050">
    <property type="match status" value="1"/>
</dbReference>
<sequence>MDDDYFSIDSILAENQKIQFTFREELPNLGSLLGGSECDVKVNSKVAIPLWLAYTVIYSNWADFTIPSPFTNRIRHALKAEARSVKLSNQVGAGGLWYGFGRTIMNIVGDEQATDMSEMMTAAFHRRLPEIMDQGQHFAALGPAGGSSGTGDPAQAFREGLDGTERELFSVMRASCRQTKEWYEEKNDQRR</sequence>
<keyword evidence="4" id="KW-1185">Reference proteome</keyword>
<organism evidence="3 4">
    <name type="scientific">Pterulicium gracile</name>
    <dbReference type="NCBI Taxonomy" id="1884261"/>
    <lineage>
        <taxon>Eukaryota</taxon>
        <taxon>Fungi</taxon>
        <taxon>Dikarya</taxon>
        <taxon>Basidiomycota</taxon>
        <taxon>Agaricomycotina</taxon>
        <taxon>Agaricomycetes</taxon>
        <taxon>Agaricomycetidae</taxon>
        <taxon>Agaricales</taxon>
        <taxon>Pleurotineae</taxon>
        <taxon>Pterulaceae</taxon>
        <taxon>Pterulicium</taxon>
    </lineage>
</organism>
<dbReference type="InterPro" id="IPR010492">
    <property type="entry name" value="GINS_Psf3"/>
</dbReference>
<gene>
    <name evidence="3" type="ORF">BDV98DRAFT_560727</name>
</gene>
<keyword evidence="1" id="KW-0539">Nucleus</keyword>
<comment type="function">
    <text evidence="1">The GINS complex plays an essential role in the initiation of DNA replication.</text>
</comment>
<accession>A0A5C3QWY9</accession>
<dbReference type="PANTHER" id="PTHR22768:SF0">
    <property type="entry name" value="DNA REPLICATION COMPLEX GINS PROTEIN PSF3"/>
    <property type="match status" value="1"/>
</dbReference>
<dbReference type="Proteomes" id="UP000305067">
    <property type="component" value="Unassembled WGS sequence"/>
</dbReference>
<dbReference type="EMBL" id="ML178816">
    <property type="protein sequence ID" value="TFL05847.1"/>
    <property type="molecule type" value="Genomic_DNA"/>
</dbReference>
<dbReference type="InterPro" id="IPR038437">
    <property type="entry name" value="GINS_Psf3_sf"/>
</dbReference>
<dbReference type="PANTHER" id="PTHR22768">
    <property type="entry name" value="DNA REPLICATION COMPLEX GINS PROTEIN PSF3"/>
    <property type="match status" value="1"/>
</dbReference>
<dbReference type="InterPro" id="IPR055221">
    <property type="entry name" value="PSF3_N"/>
</dbReference>
<dbReference type="GO" id="GO:1902975">
    <property type="term" value="P:mitotic DNA replication initiation"/>
    <property type="evidence" value="ECO:0007669"/>
    <property type="project" value="TreeGrafter"/>
</dbReference>
<comment type="subcellular location">
    <subcellularLocation>
        <location evidence="1">Nucleus</location>
    </subcellularLocation>
</comment>
<dbReference type="SUPFAM" id="SSF158573">
    <property type="entry name" value="GINS helical bundle-like"/>
    <property type="match status" value="1"/>
</dbReference>
<dbReference type="STRING" id="1884261.A0A5C3QWY9"/>
<comment type="similarity">
    <text evidence="1">Belongs to the GINS3/PSF3 family.</text>
</comment>
<dbReference type="AlphaFoldDB" id="A0A5C3QWY9"/>
<dbReference type="InterPro" id="IPR036224">
    <property type="entry name" value="GINS_bundle-like_dom_sf"/>
</dbReference>
<comment type="subunit">
    <text evidence="1">Component of the GINS complex.</text>
</comment>
<dbReference type="OrthoDB" id="10251744at2759"/>
<protein>
    <recommendedName>
        <fullName evidence="1">DNA replication complex GINS protein PSF3</fullName>
    </recommendedName>
</protein>
<evidence type="ECO:0000259" key="2">
    <source>
        <dbReference type="Pfam" id="PF22466"/>
    </source>
</evidence>
<dbReference type="CDD" id="cd21693">
    <property type="entry name" value="GINS_B_Psf3"/>
    <property type="match status" value="1"/>
</dbReference>
<name>A0A5C3QWY9_9AGAR</name>
<evidence type="ECO:0000256" key="1">
    <source>
        <dbReference type="RuleBase" id="RU367161"/>
    </source>
</evidence>
<dbReference type="CDD" id="cd11713">
    <property type="entry name" value="GINS_A_psf3"/>
    <property type="match status" value="1"/>
</dbReference>
<reference evidence="3 4" key="1">
    <citation type="journal article" date="2019" name="Nat. Ecol. Evol.">
        <title>Megaphylogeny resolves global patterns of mushroom evolution.</title>
        <authorList>
            <person name="Varga T."/>
            <person name="Krizsan K."/>
            <person name="Foldi C."/>
            <person name="Dima B."/>
            <person name="Sanchez-Garcia M."/>
            <person name="Sanchez-Ramirez S."/>
            <person name="Szollosi G.J."/>
            <person name="Szarkandi J.G."/>
            <person name="Papp V."/>
            <person name="Albert L."/>
            <person name="Andreopoulos W."/>
            <person name="Angelini C."/>
            <person name="Antonin V."/>
            <person name="Barry K.W."/>
            <person name="Bougher N.L."/>
            <person name="Buchanan P."/>
            <person name="Buyck B."/>
            <person name="Bense V."/>
            <person name="Catcheside P."/>
            <person name="Chovatia M."/>
            <person name="Cooper J."/>
            <person name="Damon W."/>
            <person name="Desjardin D."/>
            <person name="Finy P."/>
            <person name="Geml J."/>
            <person name="Haridas S."/>
            <person name="Hughes K."/>
            <person name="Justo A."/>
            <person name="Karasinski D."/>
            <person name="Kautmanova I."/>
            <person name="Kiss B."/>
            <person name="Kocsube S."/>
            <person name="Kotiranta H."/>
            <person name="LaButti K.M."/>
            <person name="Lechner B.E."/>
            <person name="Liimatainen K."/>
            <person name="Lipzen A."/>
            <person name="Lukacs Z."/>
            <person name="Mihaltcheva S."/>
            <person name="Morgado L.N."/>
            <person name="Niskanen T."/>
            <person name="Noordeloos M.E."/>
            <person name="Ohm R.A."/>
            <person name="Ortiz-Santana B."/>
            <person name="Ovrebo C."/>
            <person name="Racz N."/>
            <person name="Riley R."/>
            <person name="Savchenko A."/>
            <person name="Shiryaev A."/>
            <person name="Soop K."/>
            <person name="Spirin V."/>
            <person name="Szebenyi C."/>
            <person name="Tomsovsky M."/>
            <person name="Tulloss R.E."/>
            <person name="Uehling J."/>
            <person name="Grigoriev I.V."/>
            <person name="Vagvolgyi C."/>
            <person name="Papp T."/>
            <person name="Martin F.M."/>
            <person name="Miettinen O."/>
            <person name="Hibbett D.S."/>
            <person name="Nagy L.G."/>
        </authorList>
    </citation>
    <scope>NUCLEOTIDE SEQUENCE [LARGE SCALE GENOMIC DNA]</scope>
    <source>
        <strain evidence="3 4">CBS 309.79</strain>
    </source>
</reference>
<dbReference type="GO" id="GO:0000811">
    <property type="term" value="C:GINS complex"/>
    <property type="evidence" value="ECO:0007669"/>
    <property type="project" value="UniProtKB-UniRule"/>
</dbReference>
<dbReference type="Pfam" id="PF22466">
    <property type="entry name" value="PSF3_N"/>
    <property type="match status" value="1"/>
</dbReference>